<evidence type="ECO:0008006" key="3">
    <source>
        <dbReference type="Google" id="ProtNLM"/>
    </source>
</evidence>
<sequence>MASSPAGSPVPSSLGLCVLLHHALLAEFLRGVLQADAQLSAPARVELFYCAREVPCSPRRVELPRRVSLFRADCLLRADSWLS</sequence>
<organism evidence="2">
    <name type="scientific">Zea mays</name>
    <name type="common">Maize</name>
    <dbReference type="NCBI Taxonomy" id="4577"/>
    <lineage>
        <taxon>Eukaryota</taxon>
        <taxon>Viridiplantae</taxon>
        <taxon>Streptophyta</taxon>
        <taxon>Embryophyta</taxon>
        <taxon>Tracheophyta</taxon>
        <taxon>Spermatophyta</taxon>
        <taxon>Magnoliopsida</taxon>
        <taxon>Liliopsida</taxon>
        <taxon>Poales</taxon>
        <taxon>Poaceae</taxon>
        <taxon>PACMAD clade</taxon>
        <taxon>Panicoideae</taxon>
        <taxon>Andropogonodae</taxon>
        <taxon>Andropogoneae</taxon>
        <taxon>Tripsacinae</taxon>
        <taxon>Zea</taxon>
    </lineage>
</organism>
<dbReference type="AlphaFoldDB" id="B6SRS9"/>
<keyword evidence="1" id="KW-0732">Signal</keyword>
<evidence type="ECO:0000313" key="2">
    <source>
        <dbReference type="EMBL" id="ACG27562.1"/>
    </source>
</evidence>
<evidence type="ECO:0000256" key="1">
    <source>
        <dbReference type="SAM" id="SignalP"/>
    </source>
</evidence>
<name>B6SRS9_MAIZE</name>
<proteinExistence type="evidence at transcript level"/>
<protein>
    <recommendedName>
        <fullName evidence="3">Secreted protein</fullName>
    </recommendedName>
</protein>
<accession>B6SRS9</accession>
<feature type="signal peptide" evidence="1">
    <location>
        <begin position="1"/>
        <end position="34"/>
    </location>
</feature>
<dbReference type="HOGENOM" id="CLU_2546004_0_0_1"/>
<feature type="chain" id="PRO_5009948672" description="Secreted protein" evidence="1">
    <location>
        <begin position="35"/>
        <end position="83"/>
    </location>
</feature>
<dbReference type="EMBL" id="EU955444">
    <property type="protein sequence ID" value="ACG27562.1"/>
    <property type="molecule type" value="mRNA"/>
</dbReference>
<reference evidence="2" key="1">
    <citation type="journal article" date="2009" name="Plant Mol. Biol.">
        <title>Insights into corn genes derived from large-scale cDNA sequencing.</title>
        <authorList>
            <person name="Alexandrov N.N."/>
            <person name="Brover V.V."/>
            <person name="Freidin S."/>
            <person name="Troukhan M.E."/>
            <person name="Tatarinova T.V."/>
            <person name="Zhang H."/>
            <person name="Swaller T.J."/>
            <person name="Lu Y.P."/>
            <person name="Bouck J."/>
            <person name="Flavell R.B."/>
            <person name="Feldmann K.A."/>
        </authorList>
    </citation>
    <scope>NUCLEOTIDE SEQUENCE</scope>
</reference>